<dbReference type="Pfam" id="PF00350">
    <property type="entry name" value="Dynamin_N"/>
    <property type="match status" value="1"/>
</dbReference>
<dbReference type="InterPro" id="IPR045063">
    <property type="entry name" value="Dynamin_N"/>
</dbReference>
<dbReference type="KEGG" id="aaf:AURANDRAFT_28354"/>
<keyword evidence="2" id="KW-0342">GTP-binding</keyword>
<dbReference type="InterPro" id="IPR022812">
    <property type="entry name" value="Dynamin"/>
</dbReference>
<evidence type="ECO:0000256" key="2">
    <source>
        <dbReference type="ARBA" id="ARBA00023134"/>
    </source>
</evidence>
<reference evidence="5 6" key="1">
    <citation type="journal article" date="2011" name="Proc. Natl. Acad. Sci. U.S.A.">
        <title>Niche of harmful alga Aureococcus anophagefferens revealed through ecogenomics.</title>
        <authorList>
            <person name="Gobler C.J."/>
            <person name="Berry D.L."/>
            <person name="Dyhrman S.T."/>
            <person name="Wilhelm S.W."/>
            <person name="Salamov A."/>
            <person name="Lobanov A.V."/>
            <person name="Zhang Y."/>
            <person name="Collier J.L."/>
            <person name="Wurch L.L."/>
            <person name="Kustka A.B."/>
            <person name="Dill B.D."/>
            <person name="Shah M."/>
            <person name="VerBerkmoes N.C."/>
            <person name="Kuo A."/>
            <person name="Terry A."/>
            <person name="Pangilinan J."/>
            <person name="Lindquist E.A."/>
            <person name="Lucas S."/>
            <person name="Paulsen I.T."/>
            <person name="Hattenrath-Lehmann T.K."/>
            <person name="Talmage S.C."/>
            <person name="Walker E.A."/>
            <person name="Koch F."/>
            <person name="Burson A.M."/>
            <person name="Marcoval M.A."/>
            <person name="Tang Y.Z."/>
            <person name="Lecleir G.R."/>
            <person name="Coyne K.J."/>
            <person name="Berg G.M."/>
            <person name="Bertrand E.M."/>
            <person name="Saito M.A."/>
            <person name="Gladyshev V.N."/>
            <person name="Grigoriev I.V."/>
        </authorList>
    </citation>
    <scope>NUCLEOTIDE SEQUENCE [LARGE SCALE GENOMIC DNA]</scope>
    <source>
        <strain evidence="6">CCMP 1984</strain>
    </source>
</reference>
<dbReference type="OrthoDB" id="5061070at2759"/>
<gene>
    <name evidence="5" type="ORF">AURANDRAFT_28354</name>
</gene>
<protein>
    <recommendedName>
        <fullName evidence="4">Dynamin-type G domain-containing protein</fullName>
    </recommendedName>
</protein>
<dbReference type="eggNOG" id="KOG0446">
    <property type="taxonomic scope" value="Eukaryota"/>
</dbReference>
<dbReference type="Pfam" id="PF01031">
    <property type="entry name" value="Dynamin_M"/>
    <property type="match status" value="1"/>
</dbReference>
<dbReference type="GO" id="GO:0005874">
    <property type="term" value="C:microtubule"/>
    <property type="evidence" value="ECO:0007669"/>
    <property type="project" value="TreeGrafter"/>
</dbReference>
<dbReference type="EMBL" id="GL833132">
    <property type="protein sequence ID" value="EGB07178.1"/>
    <property type="molecule type" value="Genomic_DNA"/>
</dbReference>
<dbReference type="CDD" id="cd08771">
    <property type="entry name" value="DLP_1"/>
    <property type="match status" value="1"/>
</dbReference>
<evidence type="ECO:0000259" key="4">
    <source>
        <dbReference type="PROSITE" id="PS51718"/>
    </source>
</evidence>
<dbReference type="GO" id="GO:0005737">
    <property type="term" value="C:cytoplasm"/>
    <property type="evidence" value="ECO:0007669"/>
    <property type="project" value="TreeGrafter"/>
</dbReference>
<name>F0YCI2_AURAN</name>
<evidence type="ECO:0000313" key="5">
    <source>
        <dbReference type="EMBL" id="EGB07178.1"/>
    </source>
</evidence>
<feature type="region of interest" description="Disordered" evidence="3">
    <location>
        <begin position="77"/>
        <end position="103"/>
    </location>
</feature>
<evidence type="ECO:0000313" key="6">
    <source>
        <dbReference type="Proteomes" id="UP000002729"/>
    </source>
</evidence>
<feature type="domain" description="Dynamin-type G" evidence="4">
    <location>
        <begin position="32"/>
        <end position="281"/>
    </location>
</feature>
<dbReference type="RefSeq" id="XP_009038401.1">
    <property type="nucleotide sequence ID" value="XM_009040153.1"/>
</dbReference>
<dbReference type="SUPFAM" id="SSF52540">
    <property type="entry name" value="P-loop containing nucleoside triphosphate hydrolases"/>
    <property type="match status" value="1"/>
</dbReference>
<dbReference type="InterPro" id="IPR027417">
    <property type="entry name" value="P-loop_NTPase"/>
</dbReference>
<dbReference type="PRINTS" id="PR00195">
    <property type="entry name" value="DYNAMIN"/>
</dbReference>
<dbReference type="AlphaFoldDB" id="F0YCI2"/>
<keyword evidence="6" id="KW-1185">Reference proteome</keyword>
<dbReference type="Proteomes" id="UP000002729">
    <property type="component" value="Unassembled WGS sequence"/>
</dbReference>
<proteinExistence type="predicted"/>
<evidence type="ECO:0000256" key="3">
    <source>
        <dbReference type="SAM" id="MobiDB-lite"/>
    </source>
</evidence>
<evidence type="ECO:0000256" key="1">
    <source>
        <dbReference type="ARBA" id="ARBA00022741"/>
    </source>
</evidence>
<dbReference type="InterPro" id="IPR001401">
    <property type="entry name" value="Dynamin_GTPase"/>
</dbReference>
<dbReference type="PROSITE" id="PS51718">
    <property type="entry name" value="G_DYNAMIN_2"/>
    <property type="match status" value="1"/>
</dbReference>
<dbReference type="PANTHER" id="PTHR11566">
    <property type="entry name" value="DYNAMIN"/>
    <property type="match status" value="1"/>
</dbReference>
<dbReference type="GO" id="GO:0005525">
    <property type="term" value="F:GTP binding"/>
    <property type="evidence" value="ECO:0007669"/>
    <property type="project" value="InterPro"/>
</dbReference>
<dbReference type="GO" id="GO:0016020">
    <property type="term" value="C:membrane"/>
    <property type="evidence" value="ECO:0007669"/>
    <property type="project" value="TreeGrafter"/>
</dbReference>
<dbReference type="InParanoid" id="F0YCI2"/>
<dbReference type="InterPro" id="IPR030381">
    <property type="entry name" value="G_DYNAMIN_dom"/>
</dbReference>
<keyword evidence="1" id="KW-0547">Nucleotide-binding</keyword>
<dbReference type="GeneID" id="20220521"/>
<organism evidence="6">
    <name type="scientific">Aureococcus anophagefferens</name>
    <name type="common">Harmful bloom alga</name>
    <dbReference type="NCBI Taxonomy" id="44056"/>
    <lineage>
        <taxon>Eukaryota</taxon>
        <taxon>Sar</taxon>
        <taxon>Stramenopiles</taxon>
        <taxon>Ochrophyta</taxon>
        <taxon>Pelagophyceae</taxon>
        <taxon>Pelagomonadales</taxon>
        <taxon>Pelagomonadaceae</taxon>
        <taxon>Aureococcus</taxon>
    </lineage>
</organism>
<dbReference type="GO" id="GO:0008017">
    <property type="term" value="F:microtubule binding"/>
    <property type="evidence" value="ECO:0007669"/>
    <property type="project" value="TreeGrafter"/>
</dbReference>
<dbReference type="OMA" id="ISHEEWA"/>
<dbReference type="GO" id="GO:0003924">
    <property type="term" value="F:GTPase activity"/>
    <property type="evidence" value="ECO:0007669"/>
    <property type="project" value="InterPro"/>
</dbReference>
<accession>F0YCI2</accession>
<dbReference type="Gene3D" id="3.40.50.300">
    <property type="entry name" value="P-loop containing nucleotide triphosphate hydrolases"/>
    <property type="match status" value="1"/>
</dbReference>
<dbReference type="SMART" id="SM00053">
    <property type="entry name" value="DYNc"/>
    <property type="match status" value="1"/>
</dbReference>
<dbReference type="InterPro" id="IPR000375">
    <property type="entry name" value="Dynamin_stalk"/>
</dbReference>
<sequence length="281" mass="30266">MAESALSKQNDKEVRPLLDLVDELRSLGIEQDLPLPQIAVMGDQSSGKSSVLEALSGVPFPRGTGLVTRCPCQLTMKRTADGAPRGGRVPRRPGNERPSRAPSELTAAIERVTSALTKGSASGFSTDSIVVTVNAPSVPDLTIIDLPGIVRTATQGQDPRVIADVNSMVEFYLKQERTIVLAIVPSNQDVATVDILERALTVDPTGERTIGVLTKPDLIGEGAEDEVVAVLKNERKPLKLGYIMVKNRSAMQLKQGAINSPAANERAEREFFVQHPVWKTV</sequence>
<feature type="non-terminal residue" evidence="5">
    <location>
        <position position="281"/>
    </location>
</feature>